<dbReference type="EMBL" id="JAUFQU010000001">
    <property type="protein sequence ID" value="MDN3708190.1"/>
    <property type="molecule type" value="Genomic_DNA"/>
</dbReference>
<gene>
    <name evidence="3" type="ORF">QW060_13850</name>
</gene>
<proteinExistence type="predicted"/>
<feature type="compositionally biased region" description="Pro residues" evidence="1">
    <location>
        <begin position="54"/>
        <end position="63"/>
    </location>
</feature>
<sequence length="63" mass="6637">MKKSFILVAGIIASTLMASCSVDDEITAEETPETNYYEVKNDDGGGTGVGLIPIKPPKPPTKP</sequence>
<organism evidence="3 4">
    <name type="scientific">Paenimyroides ceti</name>
    <dbReference type="NCBI Taxonomy" id="395087"/>
    <lineage>
        <taxon>Bacteria</taxon>
        <taxon>Pseudomonadati</taxon>
        <taxon>Bacteroidota</taxon>
        <taxon>Flavobacteriia</taxon>
        <taxon>Flavobacteriales</taxon>
        <taxon>Flavobacteriaceae</taxon>
        <taxon>Paenimyroides</taxon>
    </lineage>
</organism>
<evidence type="ECO:0008006" key="5">
    <source>
        <dbReference type="Google" id="ProtNLM"/>
    </source>
</evidence>
<accession>A0ABT8CYD0</accession>
<keyword evidence="4" id="KW-1185">Reference proteome</keyword>
<protein>
    <recommendedName>
        <fullName evidence="5">Lipoprotein</fullName>
    </recommendedName>
</protein>
<dbReference type="RefSeq" id="WP_290364071.1">
    <property type="nucleotide sequence ID" value="NZ_JAUFQU010000001.1"/>
</dbReference>
<evidence type="ECO:0000313" key="3">
    <source>
        <dbReference type="EMBL" id="MDN3708190.1"/>
    </source>
</evidence>
<evidence type="ECO:0000256" key="2">
    <source>
        <dbReference type="SAM" id="SignalP"/>
    </source>
</evidence>
<name>A0ABT8CYD0_9FLAO</name>
<dbReference type="PROSITE" id="PS51257">
    <property type="entry name" value="PROKAR_LIPOPROTEIN"/>
    <property type="match status" value="1"/>
</dbReference>
<dbReference type="Proteomes" id="UP001242368">
    <property type="component" value="Unassembled WGS sequence"/>
</dbReference>
<reference evidence="4" key="1">
    <citation type="journal article" date="2019" name="Int. J. Syst. Evol. Microbiol.">
        <title>The Global Catalogue of Microorganisms (GCM) 10K type strain sequencing project: providing services to taxonomists for standard genome sequencing and annotation.</title>
        <authorList>
            <consortium name="The Broad Institute Genomics Platform"/>
            <consortium name="The Broad Institute Genome Sequencing Center for Infectious Disease"/>
            <person name="Wu L."/>
            <person name="Ma J."/>
        </authorList>
    </citation>
    <scope>NUCLEOTIDE SEQUENCE [LARGE SCALE GENOMIC DNA]</scope>
    <source>
        <strain evidence="4">CECT 7184</strain>
    </source>
</reference>
<evidence type="ECO:0000313" key="4">
    <source>
        <dbReference type="Proteomes" id="UP001242368"/>
    </source>
</evidence>
<evidence type="ECO:0000256" key="1">
    <source>
        <dbReference type="SAM" id="MobiDB-lite"/>
    </source>
</evidence>
<feature type="signal peptide" evidence="2">
    <location>
        <begin position="1"/>
        <end position="18"/>
    </location>
</feature>
<comment type="caution">
    <text evidence="3">The sequence shown here is derived from an EMBL/GenBank/DDBJ whole genome shotgun (WGS) entry which is preliminary data.</text>
</comment>
<keyword evidence="2" id="KW-0732">Signal</keyword>
<feature type="region of interest" description="Disordered" evidence="1">
    <location>
        <begin position="33"/>
        <end position="63"/>
    </location>
</feature>
<feature type="chain" id="PRO_5046155864" description="Lipoprotein" evidence="2">
    <location>
        <begin position="19"/>
        <end position="63"/>
    </location>
</feature>